<name>A0AAE3HEF1_9FIRM</name>
<gene>
    <name evidence="2" type="ORF">NSA47_08460</name>
</gene>
<dbReference type="EMBL" id="JANKAS010000006">
    <property type="protein sequence ID" value="MCR1899016.1"/>
    <property type="molecule type" value="Genomic_DNA"/>
</dbReference>
<evidence type="ECO:0000313" key="2">
    <source>
        <dbReference type="EMBL" id="MCR1899016.1"/>
    </source>
</evidence>
<sequence>MAFVNLGENMVDKLDVFLFKKEVKKIIIGRLSAEVIDYFNLNCSPCNIVLWADRLKYTEKHKTDFKSEQEYYRHIEEIPNIISNPDYIGLHPSNNSIQYIKKIDENMLIGIRLKPTGDLNFRSAYPITQEKLNSYLKAGTLVKYKKIIGNID</sequence>
<protein>
    <submittedName>
        <fullName evidence="2">PBECR2 nuclease fold domain-containing protein</fullName>
    </submittedName>
</protein>
<dbReference type="Pfam" id="PF18812">
    <property type="entry name" value="PBECR3"/>
    <property type="match status" value="1"/>
</dbReference>
<comment type="caution">
    <text evidence="2">The sequence shown here is derived from an EMBL/GenBank/DDBJ whole genome shotgun (WGS) entry which is preliminary data.</text>
</comment>
<keyword evidence="3" id="KW-1185">Reference proteome</keyword>
<evidence type="ECO:0000259" key="1">
    <source>
        <dbReference type="Pfam" id="PF18812"/>
    </source>
</evidence>
<dbReference type="InterPro" id="IPR041301">
    <property type="entry name" value="PBECR3"/>
</dbReference>
<proteinExistence type="predicted"/>
<evidence type="ECO:0000313" key="3">
    <source>
        <dbReference type="Proteomes" id="UP001205748"/>
    </source>
</evidence>
<organism evidence="2 3">
    <name type="scientific">Irregularibacter muris</name>
    <dbReference type="NCBI Taxonomy" id="1796619"/>
    <lineage>
        <taxon>Bacteria</taxon>
        <taxon>Bacillati</taxon>
        <taxon>Bacillota</taxon>
        <taxon>Clostridia</taxon>
        <taxon>Eubacteriales</taxon>
        <taxon>Eubacteriaceae</taxon>
        <taxon>Irregularibacter</taxon>
    </lineage>
</organism>
<reference evidence="2" key="1">
    <citation type="submission" date="2022-07" db="EMBL/GenBank/DDBJ databases">
        <title>Enhanced cultured diversity of the mouse gut microbiota enables custom-made synthetic communities.</title>
        <authorList>
            <person name="Afrizal A."/>
        </authorList>
    </citation>
    <scope>NUCLEOTIDE SEQUENCE</scope>
    <source>
        <strain evidence="2">DSM 28593</strain>
    </source>
</reference>
<dbReference type="AlphaFoldDB" id="A0AAE3HEF1"/>
<dbReference type="Proteomes" id="UP001205748">
    <property type="component" value="Unassembled WGS sequence"/>
</dbReference>
<accession>A0AAE3HEF1</accession>
<feature type="domain" description="Phage-Barnase-EndoU-ColicinE5/D-RelE like nuclease 3" evidence="1">
    <location>
        <begin position="26"/>
        <end position="133"/>
    </location>
</feature>